<evidence type="ECO:0000256" key="1">
    <source>
        <dbReference type="ARBA" id="ARBA00022723"/>
    </source>
</evidence>
<feature type="domain" description="C2H2-type" evidence="8">
    <location>
        <begin position="475"/>
        <end position="503"/>
    </location>
</feature>
<dbReference type="PROSITE" id="PS50157">
    <property type="entry name" value="ZINC_FINGER_C2H2_2"/>
    <property type="match status" value="8"/>
</dbReference>
<dbReference type="PANTHER" id="PTHR24403:SF67">
    <property type="entry name" value="FI01116P-RELATED"/>
    <property type="match status" value="1"/>
</dbReference>
<protein>
    <recommendedName>
        <fullName evidence="8">C2H2-type domain-containing protein</fullName>
    </recommendedName>
</protein>
<dbReference type="SMART" id="SM00355">
    <property type="entry name" value="ZnF_C2H2"/>
    <property type="match status" value="11"/>
</dbReference>
<name>A0ABN7BDT6_9HEMI</name>
<evidence type="ECO:0000259" key="8">
    <source>
        <dbReference type="PROSITE" id="PS50157"/>
    </source>
</evidence>
<keyword evidence="6" id="KW-0175">Coiled coil</keyword>
<dbReference type="InterPro" id="IPR036236">
    <property type="entry name" value="Znf_C2H2_sf"/>
</dbReference>
<evidence type="ECO:0000256" key="6">
    <source>
        <dbReference type="SAM" id="Coils"/>
    </source>
</evidence>
<feature type="compositionally biased region" description="Basic and acidic residues" evidence="7">
    <location>
        <begin position="569"/>
        <end position="580"/>
    </location>
</feature>
<dbReference type="InterPro" id="IPR050688">
    <property type="entry name" value="Zinc_finger/UBP_domain"/>
</dbReference>
<dbReference type="Gene3D" id="3.30.160.60">
    <property type="entry name" value="Classic Zinc Finger"/>
    <property type="match status" value="6"/>
</dbReference>
<proteinExistence type="predicted"/>
<evidence type="ECO:0000256" key="7">
    <source>
        <dbReference type="SAM" id="MobiDB-lite"/>
    </source>
</evidence>
<keyword evidence="4" id="KW-0862">Zinc</keyword>
<feature type="domain" description="C2H2-type" evidence="8">
    <location>
        <begin position="391"/>
        <end position="418"/>
    </location>
</feature>
<dbReference type="PANTHER" id="PTHR24403">
    <property type="entry name" value="ZINC FINGER PROTEIN"/>
    <property type="match status" value="1"/>
</dbReference>
<feature type="domain" description="C2H2-type" evidence="8">
    <location>
        <begin position="688"/>
        <end position="715"/>
    </location>
</feature>
<dbReference type="PROSITE" id="PS00028">
    <property type="entry name" value="ZINC_FINGER_C2H2_1"/>
    <property type="match status" value="3"/>
</dbReference>
<keyword evidence="3 5" id="KW-0863">Zinc-finger</keyword>
<keyword evidence="1" id="KW-0479">Metal-binding</keyword>
<gene>
    <name evidence="9" type="ORF">NTJ_15356</name>
</gene>
<feature type="compositionally biased region" description="Acidic residues" evidence="7">
    <location>
        <begin position="581"/>
        <end position="593"/>
    </location>
</feature>
<evidence type="ECO:0000256" key="5">
    <source>
        <dbReference type="PROSITE-ProRule" id="PRU00042"/>
    </source>
</evidence>
<feature type="region of interest" description="Disordered" evidence="7">
    <location>
        <begin position="491"/>
        <end position="628"/>
    </location>
</feature>
<keyword evidence="10" id="KW-1185">Reference proteome</keyword>
<evidence type="ECO:0000313" key="10">
    <source>
        <dbReference type="Proteomes" id="UP001307889"/>
    </source>
</evidence>
<keyword evidence="2" id="KW-0677">Repeat</keyword>
<dbReference type="SUPFAM" id="SSF57667">
    <property type="entry name" value="beta-beta-alpha zinc fingers"/>
    <property type="match status" value="5"/>
</dbReference>
<reference evidence="9 10" key="1">
    <citation type="submission" date="2023-09" db="EMBL/GenBank/DDBJ databases">
        <title>Nesidiocoris tenuis whole genome shotgun sequence.</title>
        <authorList>
            <person name="Shibata T."/>
            <person name="Shimoda M."/>
            <person name="Kobayashi T."/>
            <person name="Uehara T."/>
        </authorList>
    </citation>
    <scope>NUCLEOTIDE SEQUENCE [LARGE SCALE GENOMIC DNA]</scope>
    <source>
        <strain evidence="9 10">Japan</strain>
    </source>
</reference>
<feature type="domain" description="C2H2-type" evidence="8">
    <location>
        <begin position="447"/>
        <end position="474"/>
    </location>
</feature>
<evidence type="ECO:0000256" key="2">
    <source>
        <dbReference type="ARBA" id="ARBA00022737"/>
    </source>
</evidence>
<accession>A0ABN7BDT6</accession>
<feature type="compositionally biased region" description="Basic and acidic residues" evidence="7">
    <location>
        <begin position="543"/>
        <end position="559"/>
    </location>
</feature>
<dbReference type="Proteomes" id="UP001307889">
    <property type="component" value="Chromosome 14"/>
</dbReference>
<evidence type="ECO:0000313" key="9">
    <source>
        <dbReference type="EMBL" id="BET02538.1"/>
    </source>
</evidence>
<feature type="compositionally biased region" description="Basic and acidic residues" evidence="7">
    <location>
        <begin position="498"/>
        <end position="516"/>
    </location>
</feature>
<feature type="domain" description="C2H2-type" evidence="8">
    <location>
        <begin position="802"/>
        <end position="830"/>
    </location>
</feature>
<feature type="compositionally biased region" description="Acidic residues" evidence="7">
    <location>
        <begin position="517"/>
        <end position="532"/>
    </location>
</feature>
<feature type="compositionally biased region" description="Basic and acidic residues" evidence="7">
    <location>
        <begin position="594"/>
        <end position="618"/>
    </location>
</feature>
<dbReference type="InterPro" id="IPR013087">
    <property type="entry name" value="Znf_C2H2_type"/>
</dbReference>
<evidence type="ECO:0000256" key="3">
    <source>
        <dbReference type="ARBA" id="ARBA00022771"/>
    </source>
</evidence>
<evidence type="ECO:0000256" key="4">
    <source>
        <dbReference type="ARBA" id="ARBA00022833"/>
    </source>
</evidence>
<organism evidence="9 10">
    <name type="scientific">Nesidiocoris tenuis</name>
    <dbReference type="NCBI Taxonomy" id="355587"/>
    <lineage>
        <taxon>Eukaryota</taxon>
        <taxon>Metazoa</taxon>
        <taxon>Ecdysozoa</taxon>
        <taxon>Arthropoda</taxon>
        <taxon>Hexapoda</taxon>
        <taxon>Insecta</taxon>
        <taxon>Pterygota</taxon>
        <taxon>Neoptera</taxon>
        <taxon>Paraneoptera</taxon>
        <taxon>Hemiptera</taxon>
        <taxon>Heteroptera</taxon>
        <taxon>Panheteroptera</taxon>
        <taxon>Cimicomorpha</taxon>
        <taxon>Miridae</taxon>
        <taxon>Dicyphina</taxon>
        <taxon>Nesidiocoris</taxon>
    </lineage>
</organism>
<feature type="domain" description="C2H2-type" evidence="8">
    <location>
        <begin position="774"/>
        <end position="801"/>
    </location>
</feature>
<sequence length="846" mass="98148">MEEVNISEEDLNIEDLPSGYILIRKEDGMFAYLKMEPEDAGEVIEEGQIDDEHDGINVSMNSRTTKLRIVNGAVENLDSEPICEQEVIEDGEVVGDTHNLVSQNEEIFEGEIVEGEMEFSDILEDGVVDERTVTNDEVEFVDAQSIAARNPANRSKRKVRDDGTCPPQLWRGVAIPAGLTPDRIKLFKAGHLLQQLSDRVKLNRQKVEIYTRKNENLRKLITKQRQQMHSLGFHIRDITRSKPQRAEPLRSVSPEIDRSQMSEMEQIEYERKKLESHYNELRRQLKSLLSTYRISKKRFVRNHEKIQKGPTKRGLPSELVKKSEAQLETLVESDTDGESGNGDANLQRFSDCPLPESIDPQPFKCYHCSFQSDNKEDLEVHIGKHMQEMRYRCPDCNYFTSHITQFTKHTKLHPGLKAFNCRFCNFRSAHPAAMRNHELTHSLLKPYRCNVCDFRTTRSDHLQNHMRRHSDVKGFSCNMCDFKCKFPSGMTKHKKSFHSGEKPEERRADVAIKSEKESEDDEEETTEVEFNEDGTFVRITTLSREDRTKENSGKRKSDENIEDSDREMDDVVRKKSKVVEIEEEEEEEVEVEDGERSKDEDERSKGEGDEEIRKDENATSKGEVEEDVTSVGELDAGYFQSLRQLCAAPARDLLNSYVIYQCVFCHYSCEMKANLTGHMRSHMEKWSFLCKQCGYSATSPDDLRDHTDDHRNEGENSCPYCDHVAGDRQRLQRHVSKRHPPGVPMACVFCDYMCSNRPAMKKHISQYHRDKKQWQCVVCDFKAPFKSTLRRHLRKHTGERPYHCPLCEFNSAQYSHLTRHLRRFHPDEPEYLAERPCSPDNVLYDV</sequence>
<dbReference type="Pfam" id="PF00096">
    <property type="entry name" value="zf-C2H2"/>
    <property type="match status" value="1"/>
</dbReference>
<feature type="domain" description="C2H2-type" evidence="8">
    <location>
        <begin position="419"/>
        <end position="446"/>
    </location>
</feature>
<dbReference type="EMBL" id="AP028922">
    <property type="protein sequence ID" value="BET02538.1"/>
    <property type="molecule type" value="Genomic_DNA"/>
</dbReference>
<feature type="domain" description="C2H2-type" evidence="8">
    <location>
        <begin position="660"/>
        <end position="687"/>
    </location>
</feature>
<feature type="coiled-coil region" evidence="6">
    <location>
        <begin position="264"/>
        <end position="298"/>
    </location>
</feature>